<comment type="caution">
    <text evidence="2">The sequence shown here is derived from an EMBL/GenBank/DDBJ whole genome shotgun (WGS) entry which is preliminary data.</text>
</comment>
<dbReference type="EMBL" id="JBHLVO010000003">
    <property type="protein sequence ID" value="MFC0270951.1"/>
    <property type="molecule type" value="Genomic_DNA"/>
</dbReference>
<protein>
    <submittedName>
        <fullName evidence="2">Uncharacterized protein</fullName>
    </submittedName>
</protein>
<dbReference type="RefSeq" id="WP_378931490.1">
    <property type="nucleotide sequence ID" value="NZ_JBHLVO010000003.1"/>
</dbReference>
<gene>
    <name evidence="2" type="ORF">ACFFIX_05755</name>
</gene>
<evidence type="ECO:0000256" key="1">
    <source>
        <dbReference type="SAM" id="Coils"/>
    </source>
</evidence>
<keyword evidence="1" id="KW-0175">Coiled coil</keyword>
<evidence type="ECO:0000313" key="3">
    <source>
        <dbReference type="Proteomes" id="UP001589854"/>
    </source>
</evidence>
<proteinExistence type="predicted"/>
<accession>A0ABV6GC10</accession>
<keyword evidence="3" id="KW-1185">Reference proteome</keyword>
<feature type="coiled-coil region" evidence="1">
    <location>
        <begin position="13"/>
        <end position="56"/>
    </location>
</feature>
<name>A0ABV6GC10_9BACI</name>
<dbReference type="Proteomes" id="UP001589854">
    <property type="component" value="Unassembled WGS sequence"/>
</dbReference>
<organism evidence="2 3">
    <name type="scientific">Metabacillus herbersteinensis</name>
    <dbReference type="NCBI Taxonomy" id="283816"/>
    <lineage>
        <taxon>Bacteria</taxon>
        <taxon>Bacillati</taxon>
        <taxon>Bacillota</taxon>
        <taxon>Bacilli</taxon>
        <taxon>Bacillales</taxon>
        <taxon>Bacillaceae</taxon>
        <taxon>Metabacillus</taxon>
    </lineage>
</organism>
<reference evidence="2 3" key="1">
    <citation type="submission" date="2024-09" db="EMBL/GenBank/DDBJ databases">
        <authorList>
            <person name="Sun Q."/>
            <person name="Mori K."/>
        </authorList>
    </citation>
    <scope>NUCLEOTIDE SEQUENCE [LARGE SCALE GENOMIC DNA]</scope>
    <source>
        <strain evidence="2 3">CCM 7228</strain>
    </source>
</reference>
<evidence type="ECO:0000313" key="2">
    <source>
        <dbReference type="EMBL" id="MFC0270951.1"/>
    </source>
</evidence>
<sequence length="63" mass="7055">MQKNARGYVQDSFSALNNAKESLQSALQTVEKNQNREQIEQSLQVVENALQQCSQTVNSLEQG</sequence>